<evidence type="ECO:0000256" key="1">
    <source>
        <dbReference type="ARBA" id="ARBA00023125"/>
    </source>
</evidence>
<dbReference type="GO" id="GO:0003677">
    <property type="term" value="F:DNA binding"/>
    <property type="evidence" value="ECO:0007669"/>
    <property type="project" value="UniProtKB-KW"/>
</dbReference>
<dbReference type="KEGG" id="ppsc:EHS13_14000"/>
<dbReference type="OrthoDB" id="2461801at2"/>
<gene>
    <name evidence="2" type="ORF">EHS13_14000</name>
</gene>
<sequence>MIDLEKKDENLQYASMENMNFKLREIEHIKSSSNEWTLPLHFLESHLMLAVTSGQGWLTMDGRFIELRQGNAYFCSPGQLIEILVHSFDEQGCITSVSM</sequence>
<keyword evidence="3" id="KW-1185">Reference proteome</keyword>
<keyword evidence="1" id="KW-0238">DNA-binding</keyword>
<accession>A0A6B8RIM0</accession>
<dbReference type="InterPro" id="IPR037923">
    <property type="entry name" value="HTH-like"/>
</dbReference>
<evidence type="ECO:0000313" key="2">
    <source>
        <dbReference type="EMBL" id="QGQ95909.1"/>
    </source>
</evidence>
<organism evidence="2 3">
    <name type="scientific">Paenibacillus psychroresistens</name>
    <dbReference type="NCBI Taxonomy" id="1778678"/>
    <lineage>
        <taxon>Bacteria</taxon>
        <taxon>Bacillati</taxon>
        <taxon>Bacillota</taxon>
        <taxon>Bacilli</taxon>
        <taxon>Bacillales</taxon>
        <taxon>Paenibacillaceae</taxon>
        <taxon>Paenibacillus</taxon>
    </lineage>
</organism>
<dbReference type="AlphaFoldDB" id="A0A6B8RIM0"/>
<proteinExistence type="predicted"/>
<name>A0A6B8RIM0_9BACL</name>
<dbReference type="EMBL" id="CP034235">
    <property type="protein sequence ID" value="QGQ95909.1"/>
    <property type="molecule type" value="Genomic_DNA"/>
</dbReference>
<evidence type="ECO:0008006" key="4">
    <source>
        <dbReference type="Google" id="ProtNLM"/>
    </source>
</evidence>
<dbReference type="SUPFAM" id="SSF51215">
    <property type="entry name" value="Regulatory protein AraC"/>
    <property type="match status" value="1"/>
</dbReference>
<evidence type="ECO:0000313" key="3">
    <source>
        <dbReference type="Proteomes" id="UP000426246"/>
    </source>
</evidence>
<dbReference type="Proteomes" id="UP000426246">
    <property type="component" value="Chromosome"/>
</dbReference>
<reference evidence="3" key="1">
    <citation type="submission" date="2018-11" db="EMBL/GenBank/DDBJ databases">
        <title>Complete genome sequence of Paenibacillus sp. ML311-T8.</title>
        <authorList>
            <person name="Nam Y.-D."/>
            <person name="Kang J."/>
            <person name="Chung W.-H."/>
            <person name="Park Y.S."/>
        </authorList>
    </citation>
    <scope>NUCLEOTIDE SEQUENCE [LARGE SCALE GENOMIC DNA]</scope>
    <source>
        <strain evidence="3">ML311-T8</strain>
    </source>
</reference>
<protein>
    <recommendedName>
        <fullName evidence="4">AraC family transcriptional regulator</fullName>
    </recommendedName>
</protein>